<dbReference type="InterPro" id="IPR036397">
    <property type="entry name" value="RNaseH_sf"/>
</dbReference>
<dbReference type="Gene3D" id="3.30.420.10">
    <property type="entry name" value="Ribonuclease H-like superfamily/Ribonuclease H"/>
    <property type="match status" value="1"/>
</dbReference>
<dbReference type="Pfam" id="PF13456">
    <property type="entry name" value="RVT_3"/>
    <property type="match status" value="1"/>
</dbReference>
<dbReference type="Proteomes" id="UP000541610">
    <property type="component" value="Unassembled WGS sequence"/>
</dbReference>
<gene>
    <name evidence="2" type="ORF">FOZ60_008101</name>
</gene>
<dbReference type="OrthoDB" id="447083at2759"/>
<organism evidence="2 3">
    <name type="scientific">Perkinsus olseni</name>
    <name type="common">Perkinsus atlanticus</name>
    <dbReference type="NCBI Taxonomy" id="32597"/>
    <lineage>
        <taxon>Eukaryota</taxon>
        <taxon>Sar</taxon>
        <taxon>Alveolata</taxon>
        <taxon>Perkinsozoa</taxon>
        <taxon>Perkinsea</taxon>
        <taxon>Perkinsida</taxon>
        <taxon>Perkinsidae</taxon>
        <taxon>Perkinsus</taxon>
    </lineage>
</organism>
<dbReference type="PANTHER" id="PTHR33050:SF7">
    <property type="entry name" value="RIBONUCLEASE H"/>
    <property type="match status" value="1"/>
</dbReference>
<sequence length="187" mass="20158">MTQTLSTTASQILGWDMRCENTTVVVTDSSGKGLGGIIFSLGRDISAENVEWFCAEFARGPTIQCLLDEDTGEMTNICPAELLAAVIGISSALKRGAQTIIALYDNMSSVSCINKRSSRSHTMNRVVDALNKNCPEAGHIVTAFHVPGNTNCLADMLSRADNTDAKKRMESIGRELDVNTILTELSL</sequence>
<dbReference type="EMBL" id="JABANP010000321">
    <property type="protein sequence ID" value="KAF4684251.1"/>
    <property type="molecule type" value="Genomic_DNA"/>
</dbReference>
<dbReference type="GO" id="GO:0004523">
    <property type="term" value="F:RNA-DNA hybrid ribonuclease activity"/>
    <property type="evidence" value="ECO:0007669"/>
    <property type="project" value="InterPro"/>
</dbReference>
<dbReference type="InterPro" id="IPR052055">
    <property type="entry name" value="Hepadnavirus_pol/RT"/>
</dbReference>
<evidence type="ECO:0000259" key="1">
    <source>
        <dbReference type="Pfam" id="PF13456"/>
    </source>
</evidence>
<evidence type="ECO:0000313" key="3">
    <source>
        <dbReference type="Proteomes" id="UP000541610"/>
    </source>
</evidence>
<dbReference type="SUPFAM" id="SSF53098">
    <property type="entry name" value="Ribonuclease H-like"/>
    <property type="match status" value="1"/>
</dbReference>
<evidence type="ECO:0000313" key="2">
    <source>
        <dbReference type="EMBL" id="KAF4684251.1"/>
    </source>
</evidence>
<dbReference type="AlphaFoldDB" id="A0A7J6NMJ4"/>
<name>A0A7J6NMJ4_PEROL</name>
<dbReference type="GO" id="GO:0003676">
    <property type="term" value="F:nucleic acid binding"/>
    <property type="evidence" value="ECO:0007669"/>
    <property type="project" value="InterPro"/>
</dbReference>
<dbReference type="PANTHER" id="PTHR33050">
    <property type="entry name" value="REVERSE TRANSCRIPTASE DOMAIN-CONTAINING PROTEIN"/>
    <property type="match status" value="1"/>
</dbReference>
<protein>
    <recommendedName>
        <fullName evidence="1">RNase H type-1 domain-containing protein</fullName>
    </recommendedName>
</protein>
<proteinExistence type="predicted"/>
<comment type="caution">
    <text evidence="2">The sequence shown here is derived from an EMBL/GenBank/DDBJ whole genome shotgun (WGS) entry which is preliminary data.</text>
</comment>
<feature type="domain" description="RNase H type-1" evidence="1">
    <location>
        <begin position="73"/>
        <end position="159"/>
    </location>
</feature>
<dbReference type="InterPro" id="IPR012337">
    <property type="entry name" value="RNaseH-like_sf"/>
</dbReference>
<accession>A0A7J6NMJ4</accession>
<dbReference type="InterPro" id="IPR002156">
    <property type="entry name" value="RNaseH_domain"/>
</dbReference>
<reference evidence="2 3" key="1">
    <citation type="submission" date="2020-04" db="EMBL/GenBank/DDBJ databases">
        <title>Perkinsus olseni comparative genomics.</title>
        <authorList>
            <person name="Bogema D.R."/>
        </authorList>
    </citation>
    <scope>NUCLEOTIDE SEQUENCE [LARGE SCALE GENOMIC DNA]</scope>
    <source>
        <strain evidence="2">00978-12</strain>
    </source>
</reference>